<dbReference type="PANTHER" id="PTHR42748:SF3">
    <property type="entry name" value="BLL4366 PROTEIN"/>
    <property type="match status" value="1"/>
</dbReference>
<name>A0AB35WMS7_9PSED</name>
<evidence type="ECO:0000259" key="2">
    <source>
        <dbReference type="Pfam" id="PF13460"/>
    </source>
</evidence>
<dbReference type="RefSeq" id="WP_136475825.1">
    <property type="nucleotide sequence ID" value="NZ_JAZDCU010000003.1"/>
</dbReference>
<accession>A0AB35WMS7</accession>
<dbReference type="EMBL" id="JAZDQP010000003">
    <property type="protein sequence ID" value="MEE1865901.1"/>
    <property type="molecule type" value="Genomic_DNA"/>
</dbReference>
<proteinExistence type="predicted"/>
<dbReference type="SUPFAM" id="SSF51735">
    <property type="entry name" value="NAD(P)-binding Rossmann-fold domains"/>
    <property type="match status" value="1"/>
</dbReference>
<evidence type="ECO:0000313" key="3">
    <source>
        <dbReference type="EMBL" id="MEE1865901.1"/>
    </source>
</evidence>
<keyword evidence="1" id="KW-0521">NADP</keyword>
<evidence type="ECO:0000313" key="4">
    <source>
        <dbReference type="Proteomes" id="UP001307839"/>
    </source>
</evidence>
<sequence>MKVVVIGGTGLIGAQLCAILRNKGYKVLAASPSTGVNALTGEGLEQALDGAAVVVDVANSPSFEDAAALAFFQTSGRNVFAVEKACGVSHHIALSVVGTERMLESGYFRAKMAQEHLIKQSGVPYTILRATQFYEFMGAIAYSGIDGNRVCLTTAALQPVASADVAQALADLVEQAPGNRTVEVAGPERKPLVEFVRSYLEHNRDAREVIVDPQATYFGAPIDDRSLTPEDGARIGVIRFQSWLQSVPVEG</sequence>
<dbReference type="Pfam" id="PF13460">
    <property type="entry name" value="NAD_binding_10"/>
    <property type="match status" value="1"/>
</dbReference>
<dbReference type="PANTHER" id="PTHR42748">
    <property type="entry name" value="NITROGEN METABOLITE REPRESSION PROTEIN NMRA FAMILY MEMBER"/>
    <property type="match status" value="1"/>
</dbReference>
<protein>
    <submittedName>
        <fullName evidence="3">SDR family oxidoreductase</fullName>
    </submittedName>
</protein>
<keyword evidence="4" id="KW-1185">Reference proteome</keyword>
<gene>
    <name evidence="3" type="ORF">V0R53_05790</name>
</gene>
<dbReference type="InterPro" id="IPR051164">
    <property type="entry name" value="NmrA-like_oxidored"/>
</dbReference>
<dbReference type="Gene3D" id="3.40.50.720">
    <property type="entry name" value="NAD(P)-binding Rossmann-like Domain"/>
    <property type="match status" value="1"/>
</dbReference>
<dbReference type="InterPro" id="IPR036291">
    <property type="entry name" value="NAD(P)-bd_dom_sf"/>
</dbReference>
<dbReference type="AlphaFoldDB" id="A0AB35WMS7"/>
<dbReference type="Proteomes" id="UP001307839">
    <property type="component" value="Unassembled WGS sequence"/>
</dbReference>
<comment type="caution">
    <text evidence="3">The sequence shown here is derived from an EMBL/GenBank/DDBJ whole genome shotgun (WGS) entry which is preliminary data.</text>
</comment>
<dbReference type="InterPro" id="IPR016040">
    <property type="entry name" value="NAD(P)-bd_dom"/>
</dbReference>
<organism evidence="3 4">
    <name type="scientific">Pseudomonas auratipiscis</name>
    <dbReference type="NCBI Taxonomy" id="3115853"/>
    <lineage>
        <taxon>Bacteria</taxon>
        <taxon>Pseudomonadati</taxon>
        <taxon>Pseudomonadota</taxon>
        <taxon>Gammaproteobacteria</taxon>
        <taxon>Pseudomonadales</taxon>
        <taxon>Pseudomonadaceae</taxon>
        <taxon>Pseudomonas</taxon>
    </lineage>
</organism>
<reference evidence="3 4" key="1">
    <citation type="submission" date="2024-01" db="EMBL/GenBank/DDBJ databases">
        <title>Unpublished Manusciprt.</title>
        <authorList>
            <person name="Duman M."/>
            <person name="Valdes E.G."/>
            <person name="Ajmi N."/>
            <person name="Altun S."/>
            <person name="Saticioglu I.B."/>
        </authorList>
    </citation>
    <scope>NUCLEOTIDE SEQUENCE [LARGE SCALE GENOMIC DNA]</scope>
    <source>
        <strain evidence="3 4">120P</strain>
    </source>
</reference>
<evidence type="ECO:0000256" key="1">
    <source>
        <dbReference type="ARBA" id="ARBA00022857"/>
    </source>
</evidence>
<feature type="domain" description="NAD(P)-binding" evidence="2">
    <location>
        <begin position="37"/>
        <end position="175"/>
    </location>
</feature>